<comment type="similarity">
    <text evidence="9">Belongs to the PIR protein family.</text>
</comment>
<dbReference type="GeneID" id="41973374"/>
<dbReference type="GO" id="GO:0005199">
    <property type="term" value="F:structural constituent of cell wall"/>
    <property type="evidence" value="ECO:0007669"/>
    <property type="project" value="InterPro"/>
</dbReference>
<dbReference type="PROSITE" id="PS50256">
    <property type="entry name" value="PIR_REPEAT_2"/>
    <property type="match status" value="1"/>
</dbReference>
<protein>
    <submittedName>
        <fullName evidence="14">Uncharacterized protein</fullName>
    </submittedName>
</protein>
<dbReference type="AlphaFoldDB" id="A0A507B4V0"/>
<evidence type="ECO:0000256" key="3">
    <source>
        <dbReference type="ARBA" id="ARBA00022525"/>
    </source>
</evidence>
<dbReference type="STRING" id="1093900.A0A507B4V0"/>
<feature type="region of interest" description="Disordered" evidence="10">
    <location>
        <begin position="544"/>
        <end position="606"/>
    </location>
</feature>
<feature type="compositionally biased region" description="Basic and acidic residues" evidence="10">
    <location>
        <begin position="462"/>
        <end position="479"/>
    </location>
</feature>
<dbReference type="EMBL" id="SKBQ01000032">
    <property type="protein sequence ID" value="TPX13724.1"/>
    <property type="molecule type" value="Genomic_DNA"/>
</dbReference>
<reference evidence="14 15" key="1">
    <citation type="submission" date="2019-06" db="EMBL/GenBank/DDBJ databases">
        <title>Draft genome sequence of the filamentous fungus Phialemoniopsis curvata isolated from diesel fuel.</title>
        <authorList>
            <person name="Varaljay V.A."/>
            <person name="Lyon W.J."/>
            <person name="Crouch A.L."/>
            <person name="Drake C.E."/>
            <person name="Hollomon J.M."/>
            <person name="Nadeau L.J."/>
            <person name="Nunn H.S."/>
            <person name="Stevenson B.S."/>
            <person name="Bojanowski C.L."/>
            <person name="Crookes-Goodson W.J."/>
        </authorList>
    </citation>
    <scope>NUCLEOTIDE SEQUENCE [LARGE SCALE GENOMIC DNA]</scope>
    <source>
        <strain evidence="14 15">D216</strain>
    </source>
</reference>
<name>A0A507B4V0_9PEZI</name>
<dbReference type="Proteomes" id="UP000319257">
    <property type="component" value="Unassembled WGS sequence"/>
</dbReference>
<sequence>MKFSLALLSTVLGTAAAQAVTSKIAPSGAAPSGCATSYTGSFEVTVEAVKSANKAKRFIESRDTCGADGILVMTLNGGVLTDAKGRTGYIASNYQFQFDGPVQAGALYTAGFSLCGNNSLALGSSAVFYQCKSGDFWNLYDRWWAEQCEQVQIIAMPCGSGSGGSGSGNQGGDGQVVATAMVTTTVVKPLGDGQPQVLTTAMPVPMCQIGDGQVQAHTTPCAQVPAKPAVTSAVPVSQIHDGQIQIPPSAPAVTQIGDGQVQVPPASAPPATTAAPPAPAPPAPAPSKNASQSTLATVPAAPTQPAAGTTSPASVPTAGVARVELGSAAAVALGIVGAMMLERHRVSSTAAFRQNYTRDILACGRHVLPSCYPQQNPYPSQAGVCARAHNPPHFPDSHFPPSRQKSQPFPPTMAEYWKSTPKYWCKHCSIYVRDTKLERANHEATGKHQGAVKRALRDLHRGHEQAEREKERAKREIDRLNGVYAPRPGGPSSSSSSSAAPKASRQEQLEQLASLGVNIPEEMRSDLALAGEWKVTATRVVPDEAERDEADKAVAAASGVRKRELEKTEEEQEHEEAMKGLFKKQRRWGRDSRTAPGEGEGDDELDVLLSGGLLGVKKEAKKEDFEVKKEDGEPQGGSGAAPEIKRESVDEEEAPSAEGSKPVAETSHTPDVKAEEGQATDAPAVVFKKRKPKNVRQR</sequence>
<evidence type="ECO:0000259" key="13">
    <source>
        <dbReference type="Pfam" id="PF22799"/>
    </source>
</evidence>
<keyword evidence="6" id="KW-0677">Repeat</keyword>
<feature type="compositionally biased region" description="Basic and acidic residues" evidence="10">
    <location>
        <begin position="619"/>
        <end position="632"/>
    </location>
</feature>
<dbReference type="InterPro" id="IPR000420">
    <property type="entry name" value="Yeast_PIR_rpt"/>
</dbReference>
<evidence type="ECO:0000256" key="11">
    <source>
        <dbReference type="SAM" id="SignalP"/>
    </source>
</evidence>
<feature type="region of interest" description="Disordered" evidence="10">
    <location>
        <begin position="619"/>
        <end position="698"/>
    </location>
</feature>
<dbReference type="InterPro" id="IPR054508">
    <property type="entry name" value="PIR1-like_C"/>
</dbReference>
<feature type="compositionally biased region" description="Pro residues" evidence="10">
    <location>
        <begin position="276"/>
        <end position="285"/>
    </location>
</feature>
<accession>A0A507B4V0</accession>
<keyword evidence="7" id="KW-0863">Zinc-finger</keyword>
<feature type="region of interest" description="Disordered" evidence="10">
    <location>
        <begin position="248"/>
        <end position="314"/>
    </location>
</feature>
<organism evidence="14 15">
    <name type="scientific">Thyridium curvatum</name>
    <dbReference type="NCBI Taxonomy" id="1093900"/>
    <lineage>
        <taxon>Eukaryota</taxon>
        <taxon>Fungi</taxon>
        <taxon>Dikarya</taxon>
        <taxon>Ascomycota</taxon>
        <taxon>Pezizomycotina</taxon>
        <taxon>Sordariomycetes</taxon>
        <taxon>Sordariomycetidae</taxon>
        <taxon>Thyridiales</taxon>
        <taxon>Thyridiaceae</taxon>
        <taxon>Thyridium</taxon>
    </lineage>
</organism>
<dbReference type="Pfam" id="PF22799">
    <property type="entry name" value="PIR1-like_C"/>
    <property type="match status" value="1"/>
</dbReference>
<feature type="domain" description="Cell wall mannoprotein PIR1-like C-terminal" evidence="13">
    <location>
        <begin position="78"/>
        <end position="151"/>
    </location>
</feature>
<evidence type="ECO:0000256" key="6">
    <source>
        <dbReference type="ARBA" id="ARBA00022737"/>
    </source>
</evidence>
<feature type="region of interest" description="Disordered" evidence="10">
    <location>
        <begin position="462"/>
        <end position="507"/>
    </location>
</feature>
<comment type="subcellular location">
    <subcellularLocation>
        <location evidence="1">Secreted</location>
        <location evidence="1">Cell wall</location>
    </subcellularLocation>
</comment>
<proteinExistence type="inferred from homology"/>
<keyword evidence="4" id="KW-0479">Metal-binding</keyword>
<dbReference type="SUPFAM" id="SSF57667">
    <property type="entry name" value="beta-beta-alpha zinc fingers"/>
    <property type="match status" value="1"/>
</dbReference>
<evidence type="ECO:0000256" key="7">
    <source>
        <dbReference type="ARBA" id="ARBA00022771"/>
    </source>
</evidence>
<keyword evidence="2" id="KW-0134">Cell wall</keyword>
<feature type="signal peptide" evidence="11">
    <location>
        <begin position="1"/>
        <end position="17"/>
    </location>
</feature>
<dbReference type="PANTHER" id="PTHR47254:SF1">
    <property type="entry name" value="CELL WALL MANNOPROTEIN CIS3-RELATED"/>
    <property type="match status" value="1"/>
</dbReference>
<evidence type="ECO:0000256" key="1">
    <source>
        <dbReference type="ARBA" id="ARBA00004191"/>
    </source>
</evidence>
<dbReference type="Pfam" id="PF06220">
    <property type="entry name" value="zf-U1"/>
    <property type="match status" value="1"/>
</dbReference>
<dbReference type="OrthoDB" id="5415592at2759"/>
<feature type="chain" id="PRO_5021241866" evidence="11">
    <location>
        <begin position="18"/>
        <end position="698"/>
    </location>
</feature>
<keyword evidence="5 11" id="KW-0732">Signal</keyword>
<feature type="compositionally biased region" description="Low complexity" evidence="10">
    <location>
        <begin position="294"/>
        <end position="313"/>
    </location>
</feature>
<evidence type="ECO:0000259" key="12">
    <source>
        <dbReference type="Pfam" id="PF06220"/>
    </source>
</evidence>
<dbReference type="InterPro" id="IPR013085">
    <property type="entry name" value="U1-CZ_Znf_C2H2"/>
</dbReference>
<keyword evidence="3" id="KW-0964">Secreted</keyword>
<keyword evidence="15" id="KW-1185">Reference proteome</keyword>
<evidence type="ECO:0000256" key="9">
    <source>
        <dbReference type="ARBA" id="ARBA00038219"/>
    </source>
</evidence>
<feature type="compositionally biased region" description="Low complexity" evidence="10">
    <location>
        <begin position="485"/>
        <end position="503"/>
    </location>
</feature>
<dbReference type="GO" id="GO:0031505">
    <property type="term" value="P:fungal-type cell wall organization"/>
    <property type="evidence" value="ECO:0007669"/>
    <property type="project" value="TreeGrafter"/>
</dbReference>
<gene>
    <name evidence="14" type="ORF">E0L32_005927</name>
</gene>
<evidence type="ECO:0000256" key="4">
    <source>
        <dbReference type="ARBA" id="ARBA00022723"/>
    </source>
</evidence>
<dbReference type="InterPro" id="IPR036236">
    <property type="entry name" value="Znf_C2H2_sf"/>
</dbReference>
<evidence type="ECO:0000313" key="15">
    <source>
        <dbReference type="Proteomes" id="UP000319257"/>
    </source>
</evidence>
<keyword evidence="8" id="KW-0862">Zinc</keyword>
<evidence type="ECO:0000313" key="14">
    <source>
        <dbReference type="EMBL" id="TPX13724.1"/>
    </source>
</evidence>
<feature type="domain" description="U1-C C2H2-type zinc finger" evidence="12">
    <location>
        <begin position="421"/>
        <end position="454"/>
    </location>
</feature>
<evidence type="ECO:0000256" key="8">
    <source>
        <dbReference type="ARBA" id="ARBA00022833"/>
    </source>
</evidence>
<evidence type="ECO:0000256" key="2">
    <source>
        <dbReference type="ARBA" id="ARBA00022512"/>
    </source>
</evidence>
<evidence type="ECO:0000256" key="10">
    <source>
        <dbReference type="SAM" id="MobiDB-lite"/>
    </source>
</evidence>
<dbReference type="InParanoid" id="A0A507B4V0"/>
<dbReference type="Gene3D" id="3.30.160.60">
    <property type="entry name" value="Classic Zinc Finger"/>
    <property type="match status" value="1"/>
</dbReference>
<dbReference type="PANTHER" id="PTHR47254">
    <property type="entry name" value="CELL WALL MANNOPROTEIN CIS3-RELATED"/>
    <property type="match status" value="1"/>
</dbReference>
<dbReference type="GO" id="GO:0009277">
    <property type="term" value="C:fungal-type cell wall"/>
    <property type="evidence" value="ECO:0007669"/>
    <property type="project" value="UniProtKB-ARBA"/>
</dbReference>
<dbReference type="GO" id="GO:0008270">
    <property type="term" value="F:zinc ion binding"/>
    <property type="evidence" value="ECO:0007669"/>
    <property type="project" value="UniProtKB-KW"/>
</dbReference>
<evidence type="ECO:0000256" key="5">
    <source>
        <dbReference type="ARBA" id="ARBA00022729"/>
    </source>
</evidence>
<feature type="compositionally biased region" description="Basic residues" evidence="10">
    <location>
        <begin position="687"/>
        <end position="698"/>
    </location>
</feature>
<dbReference type="InterPro" id="IPR051153">
    <property type="entry name" value="Yeast_CWMannoprotein_PIR"/>
</dbReference>
<comment type="caution">
    <text evidence="14">The sequence shown here is derived from an EMBL/GenBank/DDBJ whole genome shotgun (WGS) entry which is preliminary data.</text>
</comment>
<dbReference type="RefSeq" id="XP_030995435.1">
    <property type="nucleotide sequence ID" value="XM_031140503.1"/>
</dbReference>